<name>A0AA41MLV2_SCICA</name>
<protein>
    <recommendedName>
        <fullName evidence="13">Olfactory receptor</fullName>
    </recommendedName>
</protein>
<feature type="domain" description="G-protein coupled receptors family 1 profile" evidence="14">
    <location>
        <begin position="41"/>
        <end position="290"/>
    </location>
</feature>
<feature type="transmembrane region" description="Helical" evidence="13">
    <location>
        <begin position="242"/>
        <end position="260"/>
    </location>
</feature>
<dbReference type="GO" id="GO:0004930">
    <property type="term" value="F:G protein-coupled receptor activity"/>
    <property type="evidence" value="ECO:0007669"/>
    <property type="project" value="UniProtKB-KW"/>
</dbReference>
<evidence type="ECO:0000256" key="5">
    <source>
        <dbReference type="ARBA" id="ARBA00022692"/>
    </source>
</evidence>
<dbReference type="EMBL" id="JAATJV010225657">
    <property type="protein sequence ID" value="MBZ3874338.1"/>
    <property type="molecule type" value="Genomic_DNA"/>
</dbReference>
<evidence type="ECO:0000259" key="14">
    <source>
        <dbReference type="PROSITE" id="PS50262"/>
    </source>
</evidence>
<evidence type="ECO:0000313" key="15">
    <source>
        <dbReference type="EMBL" id="MBZ3874338.1"/>
    </source>
</evidence>
<dbReference type="Pfam" id="PF13853">
    <property type="entry name" value="7tm_4"/>
    <property type="match status" value="1"/>
</dbReference>
<evidence type="ECO:0000256" key="11">
    <source>
        <dbReference type="ARBA" id="ARBA00023224"/>
    </source>
</evidence>
<evidence type="ECO:0000256" key="8">
    <source>
        <dbReference type="ARBA" id="ARBA00023040"/>
    </source>
</evidence>
<keyword evidence="6 13" id="KW-0552">Olfaction</keyword>
<accession>A0AA41MLV2</accession>
<evidence type="ECO:0000256" key="3">
    <source>
        <dbReference type="ARBA" id="ARBA00022475"/>
    </source>
</evidence>
<comment type="caution">
    <text evidence="15">The sequence shown here is derived from an EMBL/GenBank/DDBJ whole genome shotgun (WGS) entry which is preliminary data.</text>
</comment>
<keyword evidence="8 12" id="KW-0297">G-protein coupled receptor</keyword>
<keyword evidence="16" id="KW-1185">Reference proteome</keyword>
<dbReference type="InterPro" id="IPR017452">
    <property type="entry name" value="GPCR_Rhodpsn_7TM"/>
</dbReference>
<evidence type="ECO:0000313" key="16">
    <source>
        <dbReference type="Proteomes" id="UP001166674"/>
    </source>
</evidence>
<dbReference type="PRINTS" id="PR00245">
    <property type="entry name" value="OLFACTORYR"/>
</dbReference>
<evidence type="ECO:0000256" key="7">
    <source>
        <dbReference type="ARBA" id="ARBA00022989"/>
    </source>
</evidence>
<feature type="transmembrane region" description="Helical" evidence="13">
    <location>
        <begin position="26"/>
        <end position="47"/>
    </location>
</feature>
<evidence type="ECO:0000256" key="4">
    <source>
        <dbReference type="ARBA" id="ARBA00022606"/>
    </source>
</evidence>
<feature type="transmembrane region" description="Helical" evidence="13">
    <location>
        <begin position="197"/>
        <end position="221"/>
    </location>
</feature>
<evidence type="ECO:0000256" key="2">
    <source>
        <dbReference type="ARBA" id="ARBA00010663"/>
    </source>
</evidence>
<dbReference type="FunFam" id="1.10.1220.70:FF:000001">
    <property type="entry name" value="Olfactory receptor"/>
    <property type="match status" value="1"/>
</dbReference>
<dbReference type="Proteomes" id="UP001166674">
    <property type="component" value="Unassembled WGS sequence"/>
</dbReference>
<keyword evidence="5 12" id="KW-0812">Transmembrane</keyword>
<evidence type="ECO:0000256" key="10">
    <source>
        <dbReference type="ARBA" id="ARBA00023170"/>
    </source>
</evidence>
<keyword evidence="11 12" id="KW-0807">Transducer</keyword>
<reference evidence="15" key="1">
    <citation type="submission" date="2020-03" db="EMBL/GenBank/DDBJ databases">
        <title>Studies in the Genomics of Life Span.</title>
        <authorList>
            <person name="Glass D."/>
        </authorList>
    </citation>
    <scope>NUCLEOTIDE SEQUENCE</scope>
    <source>
        <strain evidence="15">SUZIE</strain>
        <tissue evidence="15">Muscle</tissue>
    </source>
</reference>
<evidence type="ECO:0000256" key="6">
    <source>
        <dbReference type="ARBA" id="ARBA00022725"/>
    </source>
</evidence>
<keyword evidence="3 13" id="KW-1003">Cell membrane</keyword>
<dbReference type="PROSITE" id="PS00237">
    <property type="entry name" value="G_PROTEIN_RECEP_F1_1"/>
    <property type="match status" value="1"/>
</dbReference>
<dbReference type="AlphaFoldDB" id="A0AA41MLV2"/>
<dbReference type="InterPro" id="IPR000725">
    <property type="entry name" value="Olfact_rcpt"/>
</dbReference>
<dbReference type="Gene3D" id="1.20.1070.10">
    <property type="entry name" value="Rhodopsin 7-helix transmembrane proteins"/>
    <property type="match status" value="1"/>
</dbReference>
<evidence type="ECO:0000256" key="13">
    <source>
        <dbReference type="RuleBase" id="RU363047"/>
    </source>
</evidence>
<dbReference type="FunFam" id="1.20.1070.10:FF:000009">
    <property type="entry name" value="Olfactory receptor"/>
    <property type="match status" value="1"/>
</dbReference>
<evidence type="ECO:0000256" key="12">
    <source>
        <dbReference type="RuleBase" id="RU000688"/>
    </source>
</evidence>
<dbReference type="GO" id="GO:0005886">
    <property type="term" value="C:plasma membrane"/>
    <property type="evidence" value="ECO:0007669"/>
    <property type="project" value="UniProtKB-SubCell"/>
</dbReference>
<gene>
    <name evidence="15" type="ORF">SUZIE_127440</name>
</gene>
<organism evidence="15 16">
    <name type="scientific">Sciurus carolinensis</name>
    <name type="common">Eastern gray squirrel</name>
    <dbReference type="NCBI Taxonomy" id="30640"/>
    <lineage>
        <taxon>Eukaryota</taxon>
        <taxon>Metazoa</taxon>
        <taxon>Chordata</taxon>
        <taxon>Craniata</taxon>
        <taxon>Vertebrata</taxon>
        <taxon>Euteleostomi</taxon>
        <taxon>Mammalia</taxon>
        <taxon>Eutheria</taxon>
        <taxon>Euarchontoglires</taxon>
        <taxon>Glires</taxon>
        <taxon>Rodentia</taxon>
        <taxon>Sciuromorpha</taxon>
        <taxon>Sciuridae</taxon>
        <taxon>Sciurinae</taxon>
        <taxon>Sciurini</taxon>
        <taxon>Sciurus</taxon>
    </lineage>
</organism>
<proteinExistence type="inferred from homology"/>
<evidence type="ECO:0000256" key="9">
    <source>
        <dbReference type="ARBA" id="ARBA00023136"/>
    </source>
</evidence>
<dbReference type="PRINTS" id="PR00237">
    <property type="entry name" value="GPCRRHODOPSN"/>
</dbReference>
<sequence>METGNQTTVSEFLLLGLTEDPALQPLIFNLFLSMYLVTILGNLLIILAVSSDSHLHTPMYLFLANLSFTDICLSSSTIPKMLVNILTQSQSITYTGCLTQVCFVLVFGGLENCLLAVMAYDRYVAICHPLRYTVIMNPCLCGLLTLFSLFISLMDGLLHSLMVLRLSFCTNLEIPHFFCELAQIIKLSCSDNFIDNILIYIVACIFGGVPCSGIIFSYVHIVSSVLRMPSSGGKHKAFSTCGSHLSVVSLFYGTAFGVYISSAVSDSPRKTALASVMYTVAPQLMNPFIYGLRNKDMKEALKKLISWIAVLCHLPFFKLGV</sequence>
<comment type="similarity">
    <text evidence="2 12">Belongs to the G-protein coupled receptor 1 family.</text>
</comment>
<dbReference type="GO" id="GO:0004984">
    <property type="term" value="F:olfactory receptor activity"/>
    <property type="evidence" value="ECO:0007669"/>
    <property type="project" value="InterPro"/>
</dbReference>
<keyword evidence="7 13" id="KW-1133">Transmembrane helix</keyword>
<feature type="transmembrane region" description="Helical" evidence="13">
    <location>
        <begin position="272"/>
        <end position="292"/>
    </location>
</feature>
<keyword evidence="10 12" id="KW-0675">Receptor</keyword>
<dbReference type="PROSITE" id="PS50262">
    <property type="entry name" value="G_PROTEIN_RECEP_F1_2"/>
    <property type="match status" value="1"/>
</dbReference>
<dbReference type="SUPFAM" id="SSF81321">
    <property type="entry name" value="Family A G protein-coupled receptor-like"/>
    <property type="match status" value="1"/>
</dbReference>
<dbReference type="InterPro" id="IPR000276">
    <property type="entry name" value="GPCR_Rhodpsn"/>
</dbReference>
<feature type="transmembrane region" description="Helical" evidence="13">
    <location>
        <begin position="59"/>
        <end position="78"/>
    </location>
</feature>
<feature type="transmembrane region" description="Helical" evidence="13">
    <location>
        <begin position="98"/>
        <end position="120"/>
    </location>
</feature>
<dbReference type="CDD" id="cd15234">
    <property type="entry name" value="7tmA_OR7-like"/>
    <property type="match status" value="1"/>
</dbReference>
<dbReference type="PANTHER" id="PTHR48001">
    <property type="entry name" value="OLFACTORY RECEPTOR"/>
    <property type="match status" value="1"/>
</dbReference>
<evidence type="ECO:0000256" key="1">
    <source>
        <dbReference type="ARBA" id="ARBA00004651"/>
    </source>
</evidence>
<comment type="subcellular location">
    <subcellularLocation>
        <location evidence="1 13">Cell membrane</location>
        <topology evidence="1 13">Multi-pass membrane protein</topology>
    </subcellularLocation>
</comment>
<keyword evidence="9 13" id="KW-0472">Membrane</keyword>
<feature type="transmembrane region" description="Helical" evidence="13">
    <location>
        <begin position="132"/>
        <end position="154"/>
    </location>
</feature>
<keyword evidence="4 13" id="KW-0716">Sensory transduction</keyword>